<dbReference type="eggNOG" id="COG0063">
    <property type="taxonomic scope" value="Bacteria"/>
</dbReference>
<dbReference type="PROSITE" id="PS51385">
    <property type="entry name" value="YJEF_N"/>
    <property type="match status" value="1"/>
</dbReference>
<name>B6XU75_9BIFI</name>
<evidence type="ECO:0000256" key="7">
    <source>
        <dbReference type="ARBA" id="ARBA00023027"/>
    </source>
</evidence>
<reference evidence="15 16" key="1">
    <citation type="submission" date="2008-10" db="EMBL/GenBank/DDBJ databases">
        <title>Draft genome sequence of Bifidobacterium catenulatum (DSM 16992).</title>
        <authorList>
            <person name="Sudarsanam P."/>
            <person name="Ley R."/>
            <person name="Guruge J."/>
            <person name="Turnbaugh P.J."/>
            <person name="Mahowald M."/>
            <person name="Liep D."/>
            <person name="Gordon J."/>
        </authorList>
    </citation>
    <scope>NUCLEOTIDE SEQUENCE [LARGE SCALE GENOMIC DNA]</scope>
    <source>
        <strain evidence="15 16">DSM 16992</strain>
    </source>
</reference>
<keyword evidence="4 12" id="KW-0547">Nucleotide-binding</keyword>
<evidence type="ECO:0000256" key="5">
    <source>
        <dbReference type="ARBA" id="ARBA00022840"/>
    </source>
</evidence>
<evidence type="ECO:0000259" key="13">
    <source>
        <dbReference type="PROSITE" id="PS51383"/>
    </source>
</evidence>
<comment type="similarity">
    <text evidence="12">Belongs to the NnrD/CARKD family.</text>
</comment>
<keyword evidence="6 12" id="KW-0521">NADP</keyword>
<comment type="catalytic activity">
    <reaction evidence="11 12">
        <text>(6S)-NADPHX + ADP = AMP + phosphate + NADPH + H(+)</text>
        <dbReference type="Rhea" id="RHEA:32235"/>
        <dbReference type="ChEBI" id="CHEBI:15378"/>
        <dbReference type="ChEBI" id="CHEBI:43474"/>
        <dbReference type="ChEBI" id="CHEBI:57783"/>
        <dbReference type="ChEBI" id="CHEBI:64076"/>
        <dbReference type="ChEBI" id="CHEBI:456215"/>
        <dbReference type="ChEBI" id="CHEBI:456216"/>
        <dbReference type="EC" id="4.2.1.136"/>
    </reaction>
</comment>
<evidence type="ECO:0000256" key="2">
    <source>
        <dbReference type="ARBA" id="ARBA00006001"/>
    </source>
</evidence>
<accession>B6XU75</accession>
<comment type="caution">
    <text evidence="15">The sequence shown here is derived from an EMBL/GenBank/DDBJ whole genome shotgun (WGS) entry which is preliminary data.</text>
</comment>
<evidence type="ECO:0000256" key="8">
    <source>
        <dbReference type="ARBA" id="ARBA00023239"/>
    </source>
</evidence>
<dbReference type="GO" id="GO:0046496">
    <property type="term" value="P:nicotinamide nucleotide metabolic process"/>
    <property type="evidence" value="ECO:0007669"/>
    <property type="project" value="UniProtKB-UniRule"/>
</dbReference>
<organism evidence="15 16">
    <name type="scientific">Bifidobacterium catenulatum DSM 16992 = JCM 1194 = LMG 11043</name>
    <dbReference type="NCBI Taxonomy" id="566552"/>
    <lineage>
        <taxon>Bacteria</taxon>
        <taxon>Bacillati</taxon>
        <taxon>Actinomycetota</taxon>
        <taxon>Actinomycetes</taxon>
        <taxon>Bifidobacteriales</taxon>
        <taxon>Bifidobacteriaceae</taxon>
        <taxon>Bifidobacterium</taxon>
    </lineage>
</organism>
<dbReference type="EC" id="4.2.1.136" evidence="12"/>
<feature type="domain" description="YjeF N-terminal" evidence="14">
    <location>
        <begin position="34"/>
        <end position="274"/>
    </location>
</feature>
<dbReference type="GO" id="GO:0052855">
    <property type="term" value="F:ADP-dependent NAD(P)H-hydrate dehydratase activity"/>
    <property type="evidence" value="ECO:0007669"/>
    <property type="project" value="UniProtKB-UniRule"/>
</dbReference>
<evidence type="ECO:0000256" key="12">
    <source>
        <dbReference type="HAMAP-Rule" id="MF_01965"/>
    </source>
</evidence>
<feature type="binding site" evidence="12">
    <location>
        <begin position="482"/>
        <end position="486"/>
    </location>
    <ligand>
        <name>AMP</name>
        <dbReference type="ChEBI" id="CHEBI:456215"/>
    </ligand>
</feature>
<dbReference type="eggNOG" id="COG0062">
    <property type="taxonomic scope" value="Bacteria"/>
</dbReference>
<comment type="function">
    <text evidence="12">Catalyzes the dehydration of the S-form of NAD(P)HX at the expense of ADP, which is converted to AMP. Together with NAD(P)HX epimerase, which catalyzes the epimerization of the S- and R-forms, the enzyme allows the repair of both epimers of NAD(P)HX, a damaged form of NAD(P)H that is a result of enzymatic or heat-dependent hydration.</text>
</comment>
<evidence type="ECO:0000256" key="1">
    <source>
        <dbReference type="ARBA" id="ARBA00001958"/>
    </source>
</evidence>
<dbReference type="GO" id="GO:0052856">
    <property type="term" value="F:NAD(P)HX epimerase activity"/>
    <property type="evidence" value="ECO:0007669"/>
    <property type="project" value="TreeGrafter"/>
</dbReference>
<dbReference type="PANTHER" id="PTHR12592:SF0">
    <property type="entry name" value="ATP-DEPENDENT (S)-NAD(P)H-HYDRATE DEHYDRATASE"/>
    <property type="match status" value="1"/>
</dbReference>
<evidence type="ECO:0000259" key="14">
    <source>
        <dbReference type="PROSITE" id="PS51385"/>
    </source>
</evidence>
<dbReference type="PROSITE" id="PS51383">
    <property type="entry name" value="YJEF_C_3"/>
    <property type="match status" value="1"/>
</dbReference>
<dbReference type="SUPFAM" id="SSF53613">
    <property type="entry name" value="Ribokinase-like"/>
    <property type="match status" value="1"/>
</dbReference>
<dbReference type="EMBL" id="ABXY01000011">
    <property type="protein sequence ID" value="EEB21861.1"/>
    <property type="molecule type" value="Genomic_DNA"/>
</dbReference>
<dbReference type="InterPro" id="IPR036652">
    <property type="entry name" value="YjeF_N_dom_sf"/>
</dbReference>
<feature type="binding site" evidence="12">
    <location>
        <position position="439"/>
    </location>
    <ligand>
        <name>(6S)-NADPHX</name>
        <dbReference type="ChEBI" id="CHEBI:64076"/>
    </ligand>
</feature>
<sequence>MLLINDEEGNVMNIADDADRLQTLLYSAYDSDTVRDMERPLLDDGVPLMRMAASAAAHVTMTLLDDEDLTIEDARVTLLVGAGDNGGDGLYVGAELANEGAHVTAIAVGRSLHEEAFSAFVHAGGRILALDPAAEIPGCTMGFSAGEAGERLQAAIEYAQGSHVIIDAMTGIGVSGALRGIAGAIASSLGFDSKLPDRPALPNNEPSSDLPLVVAIDTPSGVGVNDGSLPGPYIPADVTVTFGAMKPCAMVPPASYACGHLTLVDFGFDIDDCVPATEMTDGDFVTDSIRLPQLSDGKYSRGVVGLVTGSARYPGAAVLSSTAAARTNTGMVRYLGPQRTQDMVLSSLPEAVIGKGRVQSWVVGSGVPAGDDEASDSDFQRKTIAALLKHYALPQETDLDDDVDARHAGALDMPPIVVDAGALDLLPDKVPAQVVVTPHTGELARMLTRLGENEVGVDEVRAQPLACARKLRELTGATVLLKGAVTMVVGTDGESNERVILSGRAPAWMSTAGSGDVLAGMLGALLAQQDDMLTEDPALVPEVVAAGAYMHGLAGAIASQSEQRGWHRPQIYGHSKKQHFGEIGHPIIASDIIDSIQPAFLQLL</sequence>
<evidence type="ECO:0000313" key="16">
    <source>
        <dbReference type="Proteomes" id="UP000003882"/>
    </source>
</evidence>
<feature type="domain" description="YjeF C-terminal" evidence="13">
    <location>
        <begin position="281"/>
        <end position="603"/>
    </location>
</feature>
<dbReference type="AlphaFoldDB" id="B6XU75"/>
<comment type="cofactor">
    <cofactor evidence="12">
        <name>Mg(2+)</name>
        <dbReference type="ChEBI" id="CHEBI:18420"/>
    </cofactor>
</comment>
<keyword evidence="7 12" id="KW-0520">NAD</keyword>
<protein>
    <recommendedName>
        <fullName evidence="12">ADP-dependent (S)-NAD(P)H-hydrate dehydratase</fullName>
        <ecNumber evidence="12">4.2.1.136</ecNumber>
    </recommendedName>
    <alternativeName>
        <fullName evidence="12">ADP-dependent NAD(P)HX dehydratase</fullName>
    </alternativeName>
</protein>
<comment type="subunit">
    <text evidence="12">Homotetramer.</text>
</comment>
<keyword evidence="8 12" id="KW-0456">Lyase</keyword>
<reference evidence="15 16" key="2">
    <citation type="submission" date="2008-10" db="EMBL/GenBank/DDBJ databases">
        <authorList>
            <person name="Fulton L."/>
            <person name="Clifton S."/>
            <person name="Fulton B."/>
            <person name="Xu J."/>
            <person name="Minx P."/>
            <person name="Pepin K.H."/>
            <person name="Johnson M."/>
            <person name="Bhonagiri V."/>
            <person name="Nash W.E."/>
            <person name="Mardis E.R."/>
            <person name="Wilson R.K."/>
        </authorList>
    </citation>
    <scope>NUCLEOTIDE SEQUENCE [LARGE SCALE GENOMIC DNA]</scope>
    <source>
        <strain evidence="15 16">DSM 16992</strain>
    </source>
</reference>
<dbReference type="InterPro" id="IPR017953">
    <property type="entry name" value="Carbohydrate_kinase_pred_CS"/>
</dbReference>
<dbReference type="GO" id="GO:0005524">
    <property type="term" value="F:ATP binding"/>
    <property type="evidence" value="ECO:0007669"/>
    <property type="project" value="UniProtKB-KW"/>
</dbReference>
<proteinExistence type="inferred from homology"/>
<dbReference type="InterPro" id="IPR000631">
    <property type="entry name" value="CARKD"/>
</dbReference>
<dbReference type="PANTHER" id="PTHR12592">
    <property type="entry name" value="ATP-DEPENDENT (S)-NAD(P)H-HYDRATE DEHYDRATASE FAMILY MEMBER"/>
    <property type="match status" value="1"/>
</dbReference>
<evidence type="ECO:0000256" key="11">
    <source>
        <dbReference type="ARBA" id="ARBA00049209"/>
    </source>
</evidence>
<evidence type="ECO:0000256" key="9">
    <source>
        <dbReference type="ARBA" id="ARBA00025153"/>
    </source>
</evidence>
<dbReference type="PROSITE" id="PS01050">
    <property type="entry name" value="YJEF_C_2"/>
    <property type="match status" value="1"/>
</dbReference>
<dbReference type="CDD" id="cd01171">
    <property type="entry name" value="YXKO-related"/>
    <property type="match status" value="1"/>
</dbReference>
<evidence type="ECO:0000256" key="6">
    <source>
        <dbReference type="ARBA" id="ARBA00022857"/>
    </source>
</evidence>
<dbReference type="Gene3D" id="3.40.1190.20">
    <property type="match status" value="1"/>
</dbReference>
<comment type="cofactor">
    <cofactor evidence="1">
        <name>K(+)</name>
        <dbReference type="ChEBI" id="CHEBI:29103"/>
    </cofactor>
</comment>
<comment type="similarity">
    <text evidence="3">In the C-terminal section; belongs to the NnrD/CARKD family.</text>
</comment>
<comment type="function">
    <text evidence="9">Bifunctional enzyme that catalyzes the epimerization of the S- and R-forms of NAD(P)HX and the dehydration of the S-form of NAD(P)HX at the expense of ADP, which is converted to AMP. This allows the repair of both epimers of NAD(P)HX, a damaged form of NAD(P)H that is a result of enzymatic or heat-dependent hydration.</text>
</comment>
<dbReference type="Gene3D" id="3.40.50.10260">
    <property type="entry name" value="YjeF N-terminal domain"/>
    <property type="match status" value="1"/>
</dbReference>
<evidence type="ECO:0000256" key="10">
    <source>
        <dbReference type="ARBA" id="ARBA00048238"/>
    </source>
</evidence>
<comment type="similarity">
    <text evidence="2">In the N-terminal section; belongs to the NnrE/AIBP family.</text>
</comment>
<dbReference type="Pfam" id="PF03853">
    <property type="entry name" value="YjeF_N"/>
    <property type="match status" value="1"/>
</dbReference>
<dbReference type="SUPFAM" id="SSF64153">
    <property type="entry name" value="YjeF N-terminal domain-like"/>
    <property type="match status" value="1"/>
</dbReference>
<dbReference type="InterPro" id="IPR004443">
    <property type="entry name" value="YjeF_N_dom"/>
</dbReference>
<feature type="binding site" evidence="12">
    <location>
        <position position="515"/>
    </location>
    <ligand>
        <name>AMP</name>
        <dbReference type="ChEBI" id="CHEBI:456215"/>
    </ligand>
</feature>
<evidence type="ECO:0000313" key="15">
    <source>
        <dbReference type="EMBL" id="EEB21861.1"/>
    </source>
</evidence>
<dbReference type="InterPro" id="IPR029056">
    <property type="entry name" value="Ribokinase-like"/>
</dbReference>
<dbReference type="GO" id="GO:0110051">
    <property type="term" value="P:metabolite repair"/>
    <property type="evidence" value="ECO:0007669"/>
    <property type="project" value="TreeGrafter"/>
</dbReference>
<gene>
    <name evidence="12" type="primary">nnrD</name>
    <name evidence="15" type="ORF">BIFCAT_00830</name>
</gene>
<evidence type="ECO:0000256" key="3">
    <source>
        <dbReference type="ARBA" id="ARBA00009524"/>
    </source>
</evidence>
<feature type="binding site" evidence="12">
    <location>
        <position position="316"/>
    </location>
    <ligand>
        <name>(6S)-NADPHX</name>
        <dbReference type="ChEBI" id="CHEBI:64076"/>
    </ligand>
</feature>
<evidence type="ECO:0000256" key="4">
    <source>
        <dbReference type="ARBA" id="ARBA00022741"/>
    </source>
</evidence>
<feature type="binding site" evidence="12">
    <location>
        <position position="366"/>
    </location>
    <ligand>
        <name>(6S)-NADPHX</name>
        <dbReference type="ChEBI" id="CHEBI:64076"/>
    </ligand>
</feature>
<dbReference type="HAMAP" id="MF_01965">
    <property type="entry name" value="NADHX_dehydratase"/>
    <property type="match status" value="1"/>
</dbReference>
<dbReference type="Pfam" id="PF01256">
    <property type="entry name" value="Carb_kinase"/>
    <property type="match status" value="1"/>
</dbReference>
<feature type="binding site" evidence="12">
    <location>
        <position position="516"/>
    </location>
    <ligand>
        <name>(6S)-NADPHX</name>
        <dbReference type="ChEBI" id="CHEBI:64076"/>
    </ligand>
</feature>
<comment type="catalytic activity">
    <reaction evidence="10 12">
        <text>(6S)-NADHX + ADP = AMP + phosphate + NADH + H(+)</text>
        <dbReference type="Rhea" id="RHEA:32223"/>
        <dbReference type="ChEBI" id="CHEBI:15378"/>
        <dbReference type="ChEBI" id="CHEBI:43474"/>
        <dbReference type="ChEBI" id="CHEBI:57945"/>
        <dbReference type="ChEBI" id="CHEBI:64074"/>
        <dbReference type="ChEBI" id="CHEBI:456215"/>
        <dbReference type="ChEBI" id="CHEBI:456216"/>
        <dbReference type="EC" id="4.2.1.136"/>
    </reaction>
</comment>
<keyword evidence="5 12" id="KW-0067">ATP-binding</keyword>
<dbReference type="Proteomes" id="UP000003882">
    <property type="component" value="Unassembled WGS sequence"/>
</dbReference>